<evidence type="ECO:0000313" key="3">
    <source>
        <dbReference type="Proteomes" id="UP000654075"/>
    </source>
</evidence>
<protein>
    <submittedName>
        <fullName evidence="2">Uncharacterized protein</fullName>
    </submittedName>
</protein>
<sequence length="237" mass="25921">MPSPSRSSFSAFSPEASLFFQRLAQGDDPELNEGKKNPPDKLWTDRSSPTCPTTSRIDRGGHSSQFSPHLSPSSQFSPHQSVVDSFAGRWKPAQGSPKAAGASLHPAADKRIPPCNVSREPQHMRGAKRLIEVDFQAALDQISGNRVRKLREKVTKAHHMAEELSLLSEMCDATLNEVKAICSRGLRGPKERRPSVLLETIQAAALLKTRATPVLEGAAEDDSDLDMAPHRYYSGEA</sequence>
<gene>
    <name evidence="2" type="ORF">PGLA1383_LOCUS57227</name>
</gene>
<dbReference type="EMBL" id="CAJNNV010033214">
    <property type="protein sequence ID" value="CAE8642826.1"/>
    <property type="molecule type" value="Genomic_DNA"/>
</dbReference>
<accession>A0A813HZD8</accession>
<feature type="compositionally biased region" description="Basic and acidic residues" evidence="1">
    <location>
        <begin position="32"/>
        <end position="44"/>
    </location>
</feature>
<keyword evidence="3" id="KW-1185">Reference proteome</keyword>
<evidence type="ECO:0000256" key="1">
    <source>
        <dbReference type="SAM" id="MobiDB-lite"/>
    </source>
</evidence>
<comment type="caution">
    <text evidence="2">The sequence shown here is derived from an EMBL/GenBank/DDBJ whole genome shotgun (WGS) entry which is preliminary data.</text>
</comment>
<reference evidence="2" key="1">
    <citation type="submission" date="2021-02" db="EMBL/GenBank/DDBJ databases">
        <authorList>
            <person name="Dougan E. K."/>
            <person name="Rhodes N."/>
            <person name="Thang M."/>
            <person name="Chan C."/>
        </authorList>
    </citation>
    <scope>NUCLEOTIDE SEQUENCE</scope>
</reference>
<feature type="compositionally biased region" description="Low complexity" evidence="1">
    <location>
        <begin position="62"/>
        <end position="81"/>
    </location>
</feature>
<organism evidence="2 3">
    <name type="scientific">Polarella glacialis</name>
    <name type="common">Dinoflagellate</name>
    <dbReference type="NCBI Taxonomy" id="89957"/>
    <lineage>
        <taxon>Eukaryota</taxon>
        <taxon>Sar</taxon>
        <taxon>Alveolata</taxon>
        <taxon>Dinophyceae</taxon>
        <taxon>Suessiales</taxon>
        <taxon>Suessiaceae</taxon>
        <taxon>Polarella</taxon>
    </lineage>
</organism>
<feature type="compositionally biased region" description="Polar residues" evidence="1">
    <location>
        <begin position="45"/>
        <end position="55"/>
    </location>
</feature>
<proteinExistence type="predicted"/>
<dbReference type="AlphaFoldDB" id="A0A813HZD8"/>
<evidence type="ECO:0000313" key="2">
    <source>
        <dbReference type="EMBL" id="CAE8642826.1"/>
    </source>
</evidence>
<dbReference type="Proteomes" id="UP000654075">
    <property type="component" value="Unassembled WGS sequence"/>
</dbReference>
<name>A0A813HZD8_POLGL</name>
<feature type="region of interest" description="Disordered" evidence="1">
    <location>
        <begin position="20"/>
        <end position="112"/>
    </location>
</feature>